<dbReference type="InterPro" id="IPR050707">
    <property type="entry name" value="HTH_MetabolicPath_Reg"/>
</dbReference>
<dbReference type="GO" id="GO:0003677">
    <property type="term" value="F:DNA binding"/>
    <property type="evidence" value="ECO:0007669"/>
    <property type="project" value="UniProtKB-KW"/>
</dbReference>
<evidence type="ECO:0000313" key="6">
    <source>
        <dbReference type="EMBL" id="SEE76220.1"/>
    </source>
</evidence>
<dbReference type="SMART" id="SM00346">
    <property type="entry name" value="HTH_ICLR"/>
    <property type="match status" value="1"/>
</dbReference>
<accession>A0A1H5LGR0</accession>
<dbReference type="PANTHER" id="PTHR30136:SF24">
    <property type="entry name" value="HTH-TYPE TRANSCRIPTIONAL REPRESSOR ALLR"/>
    <property type="match status" value="1"/>
</dbReference>
<reference evidence="7" key="1">
    <citation type="submission" date="2016-10" db="EMBL/GenBank/DDBJ databases">
        <authorList>
            <person name="Varghese N."/>
            <person name="Submissions S."/>
        </authorList>
    </citation>
    <scope>NUCLEOTIDE SEQUENCE [LARGE SCALE GENOMIC DNA]</scope>
    <source>
        <strain evidence="7">DSM 21368</strain>
    </source>
</reference>
<keyword evidence="7" id="KW-1185">Reference proteome</keyword>
<dbReference type="Gene3D" id="1.10.10.10">
    <property type="entry name" value="Winged helix-like DNA-binding domain superfamily/Winged helix DNA-binding domain"/>
    <property type="match status" value="1"/>
</dbReference>
<dbReference type="STRING" id="648782.SAMN04488554_2803"/>
<keyword evidence="2 6" id="KW-0238">DNA-binding</keyword>
<dbReference type="InterPro" id="IPR036390">
    <property type="entry name" value="WH_DNA-bd_sf"/>
</dbReference>
<dbReference type="Pfam" id="PF01614">
    <property type="entry name" value="IclR_C"/>
    <property type="match status" value="1"/>
</dbReference>
<dbReference type="InterPro" id="IPR005471">
    <property type="entry name" value="Tscrpt_reg_IclR_N"/>
</dbReference>
<evidence type="ECO:0000256" key="1">
    <source>
        <dbReference type="ARBA" id="ARBA00023015"/>
    </source>
</evidence>
<dbReference type="PROSITE" id="PS51077">
    <property type="entry name" value="HTH_ICLR"/>
    <property type="match status" value="1"/>
</dbReference>
<dbReference type="InterPro" id="IPR036388">
    <property type="entry name" value="WH-like_DNA-bd_sf"/>
</dbReference>
<evidence type="ECO:0000313" key="7">
    <source>
        <dbReference type="Proteomes" id="UP000199220"/>
    </source>
</evidence>
<dbReference type="InterPro" id="IPR014757">
    <property type="entry name" value="Tscrpt_reg_IclR_C"/>
</dbReference>
<evidence type="ECO:0000259" key="4">
    <source>
        <dbReference type="PROSITE" id="PS51077"/>
    </source>
</evidence>
<dbReference type="Gene3D" id="3.30.450.40">
    <property type="match status" value="1"/>
</dbReference>
<dbReference type="InterPro" id="IPR029016">
    <property type="entry name" value="GAF-like_dom_sf"/>
</dbReference>
<dbReference type="PROSITE" id="PS51078">
    <property type="entry name" value="ICLR_ED"/>
    <property type="match status" value="1"/>
</dbReference>
<evidence type="ECO:0000256" key="2">
    <source>
        <dbReference type="ARBA" id="ARBA00023125"/>
    </source>
</evidence>
<keyword evidence="3" id="KW-0804">Transcription</keyword>
<dbReference type="GO" id="GO:0045892">
    <property type="term" value="P:negative regulation of DNA-templated transcription"/>
    <property type="evidence" value="ECO:0007669"/>
    <property type="project" value="TreeGrafter"/>
</dbReference>
<feature type="domain" description="IclR-ED" evidence="5">
    <location>
        <begin position="95"/>
        <end position="277"/>
    </location>
</feature>
<gene>
    <name evidence="6" type="ORF">SAMN04488554_2803</name>
</gene>
<protein>
    <submittedName>
        <fullName evidence="6">DNA-binding transcriptional regulator, IclR family</fullName>
    </submittedName>
</protein>
<dbReference type="PANTHER" id="PTHR30136">
    <property type="entry name" value="HELIX-TURN-HELIX TRANSCRIPTIONAL REGULATOR, ICLR FAMILY"/>
    <property type="match status" value="1"/>
</dbReference>
<evidence type="ECO:0000256" key="3">
    <source>
        <dbReference type="ARBA" id="ARBA00023163"/>
    </source>
</evidence>
<organism evidence="6 7">
    <name type="scientific">Ruania alba</name>
    <dbReference type="NCBI Taxonomy" id="648782"/>
    <lineage>
        <taxon>Bacteria</taxon>
        <taxon>Bacillati</taxon>
        <taxon>Actinomycetota</taxon>
        <taxon>Actinomycetes</taxon>
        <taxon>Micrococcales</taxon>
        <taxon>Ruaniaceae</taxon>
        <taxon>Ruania</taxon>
    </lineage>
</organism>
<dbReference type="Pfam" id="PF09339">
    <property type="entry name" value="HTH_IclR"/>
    <property type="match status" value="1"/>
</dbReference>
<dbReference type="AlphaFoldDB" id="A0A1H5LGR0"/>
<proteinExistence type="predicted"/>
<keyword evidence="1" id="KW-0805">Transcription regulation</keyword>
<dbReference type="SUPFAM" id="SSF46785">
    <property type="entry name" value="Winged helix' DNA-binding domain"/>
    <property type="match status" value="1"/>
</dbReference>
<feature type="domain" description="HTH iclR-type" evidence="4">
    <location>
        <begin position="31"/>
        <end position="92"/>
    </location>
</feature>
<dbReference type="SUPFAM" id="SSF55781">
    <property type="entry name" value="GAF domain-like"/>
    <property type="match status" value="1"/>
</dbReference>
<dbReference type="RefSeq" id="WP_245708863.1">
    <property type="nucleotide sequence ID" value="NZ_FNTX01000002.1"/>
</dbReference>
<sequence>MTWETKGSVVGALDDMRTQVISPEAVRGPSVRSVDRALRVLEIIADEGEATLVRLARELGVHKSTVLRLNEDLIRHGLIEPAGGRSGYRLGAGCLRLAAAAATAATLDVSQVAQPVCDRLAEELEETCNVAVLREGMAVNVCQAEASTAIGTRNWIGQSTPPHATSNGKVLLAALDEGALRAALPARLERFTSRTVTARATLRQTLREVRAQGFAVAAEELEEGLNAVAAPIRDFTGAVVAALSVAGPGYRMTEEQFPRVRDAVMRGAAEISAQLGHRQR</sequence>
<evidence type="ECO:0000259" key="5">
    <source>
        <dbReference type="PROSITE" id="PS51078"/>
    </source>
</evidence>
<dbReference type="Proteomes" id="UP000199220">
    <property type="component" value="Unassembled WGS sequence"/>
</dbReference>
<dbReference type="EMBL" id="FNTX01000002">
    <property type="protein sequence ID" value="SEE76220.1"/>
    <property type="molecule type" value="Genomic_DNA"/>
</dbReference>
<name>A0A1H5LGR0_9MICO</name>
<dbReference type="GO" id="GO:0003700">
    <property type="term" value="F:DNA-binding transcription factor activity"/>
    <property type="evidence" value="ECO:0007669"/>
    <property type="project" value="TreeGrafter"/>
</dbReference>